<reference evidence="2" key="1">
    <citation type="submission" date="2016-11" db="EMBL/GenBank/DDBJ databases">
        <authorList>
            <person name="Varghese N."/>
            <person name="Submissions S."/>
        </authorList>
    </citation>
    <scope>NUCLEOTIDE SEQUENCE [LARGE SCALE GENOMIC DNA]</scope>
    <source>
        <strain evidence="2">DSM 15212 / CIP 107654 / DViRD3</strain>
    </source>
</reference>
<proteinExistence type="predicted"/>
<name>A0A1M6QWX9_PARC5</name>
<dbReference type="RefSeq" id="WP_073151200.1">
    <property type="nucleotide sequence ID" value="NZ_FRAG01000039.1"/>
</dbReference>
<keyword evidence="2" id="KW-1185">Reference proteome</keyword>
<dbReference type="AlphaFoldDB" id="A0A1M6QWX9"/>
<dbReference type="OrthoDB" id="309035at2"/>
<dbReference type="Proteomes" id="UP000184465">
    <property type="component" value="Unassembled WGS sequence"/>
</dbReference>
<sequence>MLLKSTLSDIGLPVKSKISSEDFYEYLIDKPSLIERLLEGISLDGMVNVEGYQAPLLKGVEKLTKLQREEKYVLDTVLYQLESENLGYNKRDIQINMVHHYLKNTAFMRTDAKINMFDFVVELLTNLSMINTSTSLQEVAVTKEVIEEDLNDSESIDLANISRDDLKSLLKGKDPEKYITCEVCQSKIKVRNMLRHYDKNSIKRIVMEAREIKRKFNMNKNIETVLHFPNITATSEGPIGFQVIIGKNNLGKIELLDSTVF</sequence>
<evidence type="ECO:0000313" key="2">
    <source>
        <dbReference type="Proteomes" id="UP000184465"/>
    </source>
</evidence>
<protein>
    <submittedName>
        <fullName evidence="1">Uncharacterized protein</fullName>
    </submittedName>
</protein>
<accession>A0A1M6QWX9</accession>
<dbReference type="STRING" id="1121301.SAMN02745912_02761"/>
<organism evidence="1 2">
    <name type="scientific">Paramaledivibacter caminithermalis (strain DSM 15212 / CIP 107654 / DViRD3)</name>
    <name type="common">Clostridium caminithermale</name>
    <dbReference type="NCBI Taxonomy" id="1121301"/>
    <lineage>
        <taxon>Bacteria</taxon>
        <taxon>Bacillati</taxon>
        <taxon>Bacillota</taxon>
        <taxon>Clostridia</taxon>
        <taxon>Peptostreptococcales</taxon>
        <taxon>Caminicellaceae</taxon>
        <taxon>Paramaledivibacter</taxon>
    </lineage>
</organism>
<dbReference type="EMBL" id="FRAG01000039">
    <property type="protein sequence ID" value="SHK24577.1"/>
    <property type="molecule type" value="Genomic_DNA"/>
</dbReference>
<evidence type="ECO:0000313" key="1">
    <source>
        <dbReference type="EMBL" id="SHK24577.1"/>
    </source>
</evidence>
<gene>
    <name evidence="1" type="ORF">SAMN02745912_02761</name>
</gene>